<protein>
    <submittedName>
        <fullName evidence="1">Uncharacterized protein</fullName>
    </submittedName>
</protein>
<sequence>MAISERQASCLNMSLAQNRCTTSGLAVAKLLGDMLRRLEHVFIPNRCTLLGDMPGITRQRAMGARCRWSNTR</sequence>
<organism evidence="1 2">
    <name type="scientific">Mesorhizobium metallidurans STM 2683</name>
    <dbReference type="NCBI Taxonomy" id="1297569"/>
    <lineage>
        <taxon>Bacteria</taxon>
        <taxon>Pseudomonadati</taxon>
        <taxon>Pseudomonadota</taxon>
        <taxon>Alphaproteobacteria</taxon>
        <taxon>Hyphomicrobiales</taxon>
        <taxon>Phyllobacteriaceae</taxon>
        <taxon>Mesorhizobium</taxon>
    </lineage>
</organism>
<reference evidence="1 2" key="1">
    <citation type="submission" date="2013-02" db="EMBL/GenBank/DDBJ databases">
        <authorList>
            <person name="Genoscope - CEA"/>
        </authorList>
    </citation>
    <scope>NUCLEOTIDE SEQUENCE [LARGE SCALE GENOMIC DNA]</scope>
    <source>
        <strain evidence="1 2">STM 2683</strain>
    </source>
</reference>
<dbReference type="AlphaFoldDB" id="M5F1A7"/>
<dbReference type="EMBL" id="CAUM01000068">
    <property type="protein sequence ID" value="CCV05596.1"/>
    <property type="molecule type" value="Genomic_DNA"/>
</dbReference>
<evidence type="ECO:0000313" key="2">
    <source>
        <dbReference type="Proteomes" id="UP000012062"/>
    </source>
</evidence>
<comment type="caution">
    <text evidence="1">The sequence shown here is derived from an EMBL/GenBank/DDBJ whole genome shotgun (WGS) entry which is preliminary data.</text>
</comment>
<proteinExistence type="predicted"/>
<gene>
    <name evidence="1" type="ORF">MESS2_160019</name>
</gene>
<dbReference type="STRING" id="1297569.MESS2_160019"/>
<name>M5F1A7_9HYPH</name>
<accession>M5F1A7</accession>
<keyword evidence="2" id="KW-1185">Reference proteome</keyword>
<evidence type="ECO:0000313" key="1">
    <source>
        <dbReference type="EMBL" id="CCV05596.1"/>
    </source>
</evidence>
<dbReference type="Proteomes" id="UP000012062">
    <property type="component" value="Unassembled WGS sequence"/>
</dbReference>